<name>A0ABM5M938_FRAST</name>
<evidence type="ECO:0000256" key="5">
    <source>
        <dbReference type="ARBA" id="ARBA00023315"/>
    </source>
</evidence>
<proteinExistence type="predicted"/>
<dbReference type="InterPro" id="IPR000089">
    <property type="entry name" value="Biotin_lipoyl"/>
</dbReference>
<dbReference type="InterPro" id="IPR011053">
    <property type="entry name" value="Single_hybrid_motif"/>
</dbReference>
<dbReference type="Pfam" id="PF00364">
    <property type="entry name" value="Biotin_lipoyl"/>
    <property type="match status" value="3"/>
</dbReference>
<keyword evidence="4" id="KW-0450">Lipoyl</keyword>
<dbReference type="InterPro" id="IPR003016">
    <property type="entry name" value="2-oxoA_DH_lipoyl-BS"/>
</dbReference>
<feature type="region of interest" description="Disordered" evidence="6">
    <location>
        <begin position="80"/>
        <end position="106"/>
    </location>
</feature>
<organism evidence="8 9">
    <name type="scientific">Francisella salina</name>
    <dbReference type="NCBI Taxonomy" id="573569"/>
    <lineage>
        <taxon>Bacteria</taxon>
        <taxon>Pseudomonadati</taxon>
        <taxon>Pseudomonadota</taxon>
        <taxon>Gammaproteobacteria</taxon>
        <taxon>Thiotrichales</taxon>
        <taxon>Francisellaceae</taxon>
        <taxon>Francisella</taxon>
    </lineage>
</organism>
<evidence type="ECO:0000313" key="9">
    <source>
        <dbReference type="Proteomes" id="UP000000490"/>
    </source>
</evidence>
<dbReference type="Proteomes" id="UP000000490">
    <property type="component" value="Chromosome"/>
</dbReference>
<dbReference type="GO" id="GO:0004742">
    <property type="term" value="F:dihydrolipoyllysine-residue acetyltransferase activity"/>
    <property type="evidence" value="ECO:0007669"/>
    <property type="project" value="UniProtKB-EC"/>
</dbReference>
<feature type="region of interest" description="Disordered" evidence="6">
    <location>
        <begin position="240"/>
        <end position="264"/>
    </location>
</feature>
<dbReference type="CDD" id="cd06849">
    <property type="entry name" value="lipoyl_domain"/>
    <property type="match status" value="3"/>
</dbReference>
<feature type="compositionally biased region" description="Low complexity" evidence="6">
    <location>
        <begin position="181"/>
        <end position="200"/>
    </location>
</feature>
<keyword evidence="9" id="KW-1185">Reference proteome</keyword>
<dbReference type="PANTHER" id="PTHR43178">
    <property type="entry name" value="DIHYDROLIPOAMIDE ACETYLTRANSFERASE COMPONENT OF PYRUVATE DEHYDROGENASE COMPLEX"/>
    <property type="match status" value="1"/>
</dbReference>
<comment type="subunit">
    <text evidence="2">Forms a 24-polypeptide structural core with octahedral symmetry.</text>
</comment>
<evidence type="ECO:0000256" key="2">
    <source>
        <dbReference type="ARBA" id="ARBA00011484"/>
    </source>
</evidence>
<dbReference type="SUPFAM" id="SSF51230">
    <property type="entry name" value="Single hybrid motif"/>
    <property type="match status" value="3"/>
</dbReference>
<protein>
    <submittedName>
        <fullName evidence="8">Dihydrolipoamide acetyltransferase component of pyruvate dehydrogenase complex</fullName>
        <ecNumber evidence="8">2.3.1.12</ecNumber>
    </submittedName>
</protein>
<gene>
    <name evidence="8" type="ordered locus">F7308_0783</name>
</gene>
<dbReference type="InterPro" id="IPR050743">
    <property type="entry name" value="2-oxoacid_DH_E2_comp"/>
</dbReference>
<evidence type="ECO:0000256" key="3">
    <source>
        <dbReference type="ARBA" id="ARBA00022679"/>
    </source>
</evidence>
<feature type="compositionally biased region" description="Low complexity" evidence="6">
    <location>
        <begin position="90"/>
        <end position="104"/>
    </location>
</feature>
<dbReference type="PANTHER" id="PTHR43178:SF2">
    <property type="entry name" value="DIHYDROLIPOYLLYSINE-RESIDUE ACETYLTRANSFERASE COMPONENT OF PYRUVATE DEHYDROGENASE COMPLEX"/>
    <property type="match status" value="1"/>
</dbReference>
<feature type="region of interest" description="Disordered" evidence="6">
    <location>
        <begin position="180"/>
        <end position="202"/>
    </location>
</feature>
<evidence type="ECO:0000313" key="8">
    <source>
        <dbReference type="EMBL" id="AEI35710.1"/>
    </source>
</evidence>
<feature type="domain" description="Lipoyl-binding" evidence="7">
    <location>
        <begin position="203"/>
        <end position="264"/>
    </location>
</feature>
<evidence type="ECO:0000256" key="6">
    <source>
        <dbReference type="SAM" id="MobiDB-lite"/>
    </source>
</evidence>
<evidence type="ECO:0000259" key="7">
    <source>
        <dbReference type="PROSITE" id="PS50968"/>
    </source>
</evidence>
<dbReference type="PROSITE" id="PS00189">
    <property type="entry name" value="LIPOYL"/>
    <property type="match status" value="2"/>
</dbReference>
<sequence>MSIEIVKVPDIGDYDSVDVIEVNVAEGDVIAEEDSLITLETDKASMEVPSPVAGKIVKLTVKVGDKVAEGSAIMEVEVEGQASAEKPKQEAAAPAAPASQQPSQTVDVKVPDIGDYDAAEIIEIAVKVGDQIAEEDPLITLETDKASMEVPSSAAGKITEIAVKVGDKVGEGDLILKVANASNSEPAQEQAQQEAPASASGQIVDVEVPDIGDYDSVDVIEVAVAVGDKVEEEDSLITLETDKASMEVPSPVPGRSYRSYHKSG</sequence>
<evidence type="ECO:0000256" key="4">
    <source>
        <dbReference type="ARBA" id="ARBA00022823"/>
    </source>
</evidence>
<feature type="domain" description="Lipoyl-binding" evidence="7">
    <location>
        <begin position="3"/>
        <end position="77"/>
    </location>
</feature>
<comment type="cofactor">
    <cofactor evidence="1">
        <name>(R)-lipoate</name>
        <dbReference type="ChEBI" id="CHEBI:83088"/>
    </cofactor>
</comment>
<evidence type="ECO:0000256" key="1">
    <source>
        <dbReference type="ARBA" id="ARBA00001938"/>
    </source>
</evidence>
<dbReference type="EMBL" id="CP002872">
    <property type="protein sequence ID" value="AEI35710.1"/>
    <property type="molecule type" value="Genomic_DNA"/>
</dbReference>
<keyword evidence="8" id="KW-0670">Pyruvate</keyword>
<dbReference type="RefSeq" id="WP_013922550.1">
    <property type="nucleotide sequence ID" value="NC_015696.1"/>
</dbReference>
<keyword evidence="3 8" id="KW-0808">Transferase</keyword>
<dbReference type="PROSITE" id="PS50968">
    <property type="entry name" value="BIOTINYL_LIPOYL"/>
    <property type="match status" value="3"/>
</dbReference>
<reference evidence="8" key="1">
    <citation type="submission" date="2011-05" db="EMBL/GenBank/DDBJ databases">
        <authorList>
            <person name="Kuske C.R."/>
            <person name="Challacombe J.F."/>
            <person name="Siddaramappa S."/>
            <person name="Petersen J.M."/>
            <person name="Bruce D.C."/>
        </authorList>
    </citation>
    <scope>NUCLEOTIDE SEQUENCE</scope>
    <source>
        <strain evidence="8">TX077308</strain>
    </source>
</reference>
<dbReference type="EC" id="2.3.1.12" evidence="8"/>
<feature type="domain" description="Lipoyl-binding" evidence="7">
    <location>
        <begin position="105"/>
        <end position="179"/>
    </location>
</feature>
<accession>A0ABM5M938</accession>
<keyword evidence="5 8" id="KW-0012">Acyltransferase</keyword>
<dbReference type="Gene3D" id="2.40.50.100">
    <property type="match status" value="3"/>
</dbReference>